<dbReference type="EMBL" id="ARYK01000007">
    <property type="protein sequence ID" value="KCZ90126.1"/>
    <property type="molecule type" value="Genomic_DNA"/>
</dbReference>
<dbReference type="OrthoDB" id="7619208at2"/>
<sequence>MDRQTLDMEGARQGEVSAASLQLGDDTIAIRRIATMSVEGMMFFPWDTPGNRQTQRLYATLCVANLFFGLVAIGWWGLMPGQPSSVVALFIGGALMLLGIFLGLRATLIAMRLKKREPYYRLTIGTSDGRQIPLVDDNREVLIKIRDIVRYKMDTNDTETTGEFDLNLDIIDLHMPKDGQRPERAAKVRPREPDGPEILFDDAPDAAEPLKSAS</sequence>
<dbReference type="AlphaFoldDB" id="A0A059FHX2"/>
<keyword evidence="2" id="KW-0812">Transmembrane</keyword>
<evidence type="ECO:0000256" key="2">
    <source>
        <dbReference type="SAM" id="Phobius"/>
    </source>
</evidence>
<feature type="compositionally biased region" description="Basic and acidic residues" evidence="1">
    <location>
        <begin position="177"/>
        <end position="194"/>
    </location>
</feature>
<proteinExistence type="predicted"/>
<feature type="region of interest" description="Disordered" evidence="1">
    <location>
        <begin position="177"/>
        <end position="214"/>
    </location>
</feature>
<keyword evidence="4" id="KW-1185">Reference proteome</keyword>
<evidence type="ECO:0000256" key="1">
    <source>
        <dbReference type="SAM" id="MobiDB-lite"/>
    </source>
</evidence>
<reference evidence="3 4" key="1">
    <citation type="journal article" date="2014" name="Antonie Van Leeuwenhoek">
        <title>Hyphomonas beringensis sp. nov. and Hyphomonas chukchiensis sp. nov., isolated from surface seawater of the Bering Sea and Chukchi Sea.</title>
        <authorList>
            <person name="Li C."/>
            <person name="Lai Q."/>
            <person name="Li G."/>
            <person name="Dong C."/>
            <person name="Wang J."/>
            <person name="Liao Y."/>
            <person name="Shao Z."/>
        </authorList>
    </citation>
    <scope>NUCLEOTIDE SEQUENCE [LARGE SCALE GENOMIC DNA]</scope>
    <source>
        <strain evidence="3 4">MHS-2</strain>
    </source>
</reference>
<name>A0A059FHX2_9PROT</name>
<evidence type="ECO:0000313" key="4">
    <source>
        <dbReference type="Proteomes" id="UP000025171"/>
    </source>
</evidence>
<dbReference type="STRING" id="1280950.HJO_14291"/>
<organism evidence="3 4">
    <name type="scientific">Hyphomonas johnsonii MHS-2</name>
    <dbReference type="NCBI Taxonomy" id="1280950"/>
    <lineage>
        <taxon>Bacteria</taxon>
        <taxon>Pseudomonadati</taxon>
        <taxon>Pseudomonadota</taxon>
        <taxon>Alphaproteobacteria</taxon>
        <taxon>Hyphomonadales</taxon>
        <taxon>Hyphomonadaceae</taxon>
        <taxon>Hyphomonas</taxon>
    </lineage>
</organism>
<dbReference type="Proteomes" id="UP000025171">
    <property type="component" value="Unassembled WGS sequence"/>
</dbReference>
<dbReference type="RefSeq" id="WP_035618060.1">
    <property type="nucleotide sequence ID" value="NZ_ARYK01000007.1"/>
</dbReference>
<protein>
    <submittedName>
        <fullName evidence="3">Uncharacterized protein</fullName>
    </submittedName>
</protein>
<accession>A0A059FHX2</accession>
<keyword evidence="2" id="KW-0472">Membrane</keyword>
<comment type="caution">
    <text evidence="3">The sequence shown here is derived from an EMBL/GenBank/DDBJ whole genome shotgun (WGS) entry which is preliminary data.</text>
</comment>
<keyword evidence="2" id="KW-1133">Transmembrane helix</keyword>
<dbReference type="PATRIC" id="fig|1280950.3.peg.2872"/>
<feature type="transmembrane region" description="Helical" evidence="2">
    <location>
        <begin position="84"/>
        <end position="106"/>
    </location>
</feature>
<evidence type="ECO:0000313" key="3">
    <source>
        <dbReference type="EMBL" id="KCZ90126.1"/>
    </source>
</evidence>
<feature type="transmembrane region" description="Helical" evidence="2">
    <location>
        <begin position="57"/>
        <end position="78"/>
    </location>
</feature>
<gene>
    <name evidence="3" type="ORF">HJO_14291</name>
</gene>